<evidence type="ECO:0000313" key="1">
    <source>
        <dbReference type="EMBL" id="PIQ71978.1"/>
    </source>
</evidence>
<organism evidence="1 2">
    <name type="scientific">Candidatus Roizmanbacteria bacterium CG11_big_fil_rev_8_21_14_0_20_37_16</name>
    <dbReference type="NCBI Taxonomy" id="1974857"/>
    <lineage>
        <taxon>Bacteria</taxon>
        <taxon>Candidatus Roizmaniibacteriota</taxon>
    </lineage>
</organism>
<evidence type="ECO:0000313" key="2">
    <source>
        <dbReference type="Proteomes" id="UP000229497"/>
    </source>
</evidence>
<reference evidence="1 2" key="1">
    <citation type="submission" date="2017-09" db="EMBL/GenBank/DDBJ databases">
        <title>Depth-based differentiation of microbial function through sediment-hosted aquifers and enrichment of novel symbionts in the deep terrestrial subsurface.</title>
        <authorList>
            <person name="Probst A.J."/>
            <person name="Ladd B."/>
            <person name="Jarett J.K."/>
            <person name="Geller-Mcgrath D.E."/>
            <person name="Sieber C.M."/>
            <person name="Emerson J.B."/>
            <person name="Anantharaman K."/>
            <person name="Thomas B.C."/>
            <person name="Malmstrom R."/>
            <person name="Stieglmeier M."/>
            <person name="Klingl A."/>
            <person name="Woyke T."/>
            <person name="Ryan C.M."/>
            <person name="Banfield J.F."/>
        </authorList>
    </citation>
    <scope>NUCLEOTIDE SEQUENCE [LARGE SCALE GENOMIC DNA]</scope>
    <source>
        <strain evidence="1">CG11_big_fil_rev_8_21_14_0_20_37_16</strain>
    </source>
</reference>
<dbReference type="Proteomes" id="UP000229497">
    <property type="component" value="Unassembled WGS sequence"/>
</dbReference>
<protein>
    <submittedName>
        <fullName evidence="1">Uncharacterized protein</fullName>
    </submittedName>
</protein>
<proteinExistence type="predicted"/>
<name>A0A2H0KL46_9BACT</name>
<dbReference type="EMBL" id="PCVK01000014">
    <property type="protein sequence ID" value="PIQ71978.1"/>
    <property type="molecule type" value="Genomic_DNA"/>
</dbReference>
<comment type="caution">
    <text evidence="1">The sequence shown here is derived from an EMBL/GenBank/DDBJ whole genome shotgun (WGS) entry which is preliminary data.</text>
</comment>
<sequence length="132" mass="15537">MTKFISIKRAQNDAWKIYDSWRKAGGINCPAFKSKVQISLLGWRHLIGATGHKKRISDDVFRRLKLLPYVKTIIENSKLIQNIKKKKNQTYYALEGMLEIEENNKKALRKIRVIIIEDFKKNKIFLSVMDKK</sequence>
<dbReference type="AlphaFoldDB" id="A0A2H0KL46"/>
<accession>A0A2H0KL46</accession>
<gene>
    <name evidence="1" type="ORF">COV87_00375</name>
</gene>